<reference evidence="3 4" key="1">
    <citation type="submission" date="2024-10" db="EMBL/GenBank/DDBJ databases">
        <authorList>
            <person name="Kim D."/>
        </authorList>
    </citation>
    <scope>NUCLEOTIDE SEQUENCE [LARGE SCALE GENOMIC DNA]</scope>
    <source>
        <strain evidence="3">BH-2024</strain>
    </source>
</reference>
<keyword evidence="4" id="KW-1185">Reference proteome</keyword>
<gene>
    <name evidence="3" type="ORF">niasHT_032140</name>
</gene>
<keyword evidence="1" id="KW-1133">Transmembrane helix</keyword>
<feature type="chain" id="PRO_5044869230" evidence="2">
    <location>
        <begin position="25"/>
        <end position="194"/>
    </location>
</feature>
<sequence length="194" mass="21893">MKLVSDDLLVIYHLFLLVPQIVIGECPSGETDCSESPAFKCRYGYGNIGHADDKIDQCEACFCKDDPYCVTSICDTKKAEKNEKVFYAFWCANETDFSESGYCNTKMKKYYPMKVEENFHCFCHLGPKGESMYNRNLFPKEKAPDDLQHLFSSPTKDNSNSSSTKTVPLLNLLLISNILFLTAAGFDLFMAAAF</sequence>
<name>A0ABD2HPA3_9BILA</name>
<evidence type="ECO:0000313" key="4">
    <source>
        <dbReference type="Proteomes" id="UP001620626"/>
    </source>
</evidence>
<organism evidence="3 4">
    <name type="scientific">Heterodera trifolii</name>
    <dbReference type="NCBI Taxonomy" id="157864"/>
    <lineage>
        <taxon>Eukaryota</taxon>
        <taxon>Metazoa</taxon>
        <taxon>Ecdysozoa</taxon>
        <taxon>Nematoda</taxon>
        <taxon>Chromadorea</taxon>
        <taxon>Rhabditida</taxon>
        <taxon>Tylenchina</taxon>
        <taxon>Tylenchomorpha</taxon>
        <taxon>Tylenchoidea</taxon>
        <taxon>Heteroderidae</taxon>
        <taxon>Heteroderinae</taxon>
        <taxon>Heterodera</taxon>
    </lineage>
</organism>
<keyword evidence="1" id="KW-0812">Transmembrane</keyword>
<dbReference type="AlphaFoldDB" id="A0ABD2HPA3"/>
<evidence type="ECO:0000256" key="2">
    <source>
        <dbReference type="SAM" id="SignalP"/>
    </source>
</evidence>
<evidence type="ECO:0000256" key="1">
    <source>
        <dbReference type="SAM" id="Phobius"/>
    </source>
</evidence>
<feature type="transmembrane region" description="Helical" evidence="1">
    <location>
        <begin position="169"/>
        <end position="193"/>
    </location>
</feature>
<evidence type="ECO:0000313" key="3">
    <source>
        <dbReference type="EMBL" id="KAL3068724.1"/>
    </source>
</evidence>
<keyword evidence="1" id="KW-0472">Membrane</keyword>
<comment type="caution">
    <text evidence="3">The sequence shown here is derived from an EMBL/GenBank/DDBJ whole genome shotgun (WGS) entry which is preliminary data.</text>
</comment>
<keyword evidence="2" id="KW-0732">Signal</keyword>
<proteinExistence type="predicted"/>
<protein>
    <submittedName>
        <fullName evidence="3">Uncharacterized protein</fullName>
    </submittedName>
</protein>
<feature type="signal peptide" evidence="2">
    <location>
        <begin position="1"/>
        <end position="24"/>
    </location>
</feature>
<accession>A0ABD2HPA3</accession>
<dbReference type="Proteomes" id="UP001620626">
    <property type="component" value="Unassembled WGS sequence"/>
</dbReference>
<dbReference type="EMBL" id="JBICBT010001406">
    <property type="protein sequence ID" value="KAL3068724.1"/>
    <property type="molecule type" value="Genomic_DNA"/>
</dbReference>